<keyword evidence="3" id="KW-1185">Reference proteome</keyword>
<dbReference type="Proteomes" id="UP000631114">
    <property type="component" value="Unassembled WGS sequence"/>
</dbReference>
<accession>A0A835LV81</accession>
<evidence type="ECO:0000313" key="3">
    <source>
        <dbReference type="Proteomes" id="UP000631114"/>
    </source>
</evidence>
<reference evidence="2 3" key="1">
    <citation type="submission" date="2020-10" db="EMBL/GenBank/DDBJ databases">
        <title>The Coptis chinensis genome and diversification of protoberbering-type alkaloids.</title>
        <authorList>
            <person name="Wang B."/>
            <person name="Shu S."/>
            <person name="Song C."/>
            <person name="Liu Y."/>
        </authorList>
    </citation>
    <scope>NUCLEOTIDE SEQUENCE [LARGE SCALE GENOMIC DNA]</scope>
    <source>
        <strain evidence="2">HL-2020</strain>
        <tissue evidence="2">Leaf</tissue>
    </source>
</reference>
<sequence>MANTSETTTQITFSDSFGAQITTVKLNGDRNYHMWANVVSVFLTAKKKLKVLSEDPPPTHDAKYEDWQSQNSTVMTWLRNSRGGRGTGRGGRGTGCSFGHGDRTFSYGGRGSSGDCDSWCTHCGRFNHTEEYCWDKWGKPAWANQAVEETGHQAVIDSTSHPLTSNGSSSHVTREEFNQLLCSLQAMTPASSSTHTTTLANSGNLVGLIAHSSSSWVID</sequence>
<dbReference type="InterPro" id="IPR029472">
    <property type="entry name" value="Copia-like_N"/>
</dbReference>
<evidence type="ECO:0000313" key="2">
    <source>
        <dbReference type="EMBL" id="KAF9608740.1"/>
    </source>
</evidence>
<dbReference type="Pfam" id="PF14244">
    <property type="entry name" value="Retrotran_gag_3"/>
    <property type="match status" value="1"/>
</dbReference>
<comment type="caution">
    <text evidence="2">The sequence shown here is derived from an EMBL/GenBank/DDBJ whole genome shotgun (WGS) entry which is preliminary data.</text>
</comment>
<organism evidence="2 3">
    <name type="scientific">Coptis chinensis</name>
    <dbReference type="NCBI Taxonomy" id="261450"/>
    <lineage>
        <taxon>Eukaryota</taxon>
        <taxon>Viridiplantae</taxon>
        <taxon>Streptophyta</taxon>
        <taxon>Embryophyta</taxon>
        <taxon>Tracheophyta</taxon>
        <taxon>Spermatophyta</taxon>
        <taxon>Magnoliopsida</taxon>
        <taxon>Ranunculales</taxon>
        <taxon>Ranunculaceae</taxon>
        <taxon>Coptidoideae</taxon>
        <taxon>Coptis</taxon>
    </lineage>
</organism>
<protein>
    <recommendedName>
        <fullName evidence="1">Retrotransposon Copia-like N-terminal domain-containing protein</fullName>
    </recommendedName>
</protein>
<gene>
    <name evidence="2" type="ORF">IFM89_010872</name>
</gene>
<evidence type="ECO:0000259" key="1">
    <source>
        <dbReference type="Pfam" id="PF14244"/>
    </source>
</evidence>
<dbReference type="AlphaFoldDB" id="A0A835LV81"/>
<proteinExistence type="predicted"/>
<name>A0A835LV81_9MAGN</name>
<dbReference type="EMBL" id="JADFTS010000004">
    <property type="protein sequence ID" value="KAF9608740.1"/>
    <property type="molecule type" value="Genomic_DNA"/>
</dbReference>
<feature type="domain" description="Retrotransposon Copia-like N-terminal" evidence="1">
    <location>
        <begin position="14"/>
        <end position="49"/>
    </location>
</feature>